<keyword evidence="3" id="KW-1185">Reference proteome</keyword>
<evidence type="ECO:0000256" key="1">
    <source>
        <dbReference type="SAM" id="Phobius"/>
    </source>
</evidence>
<reference evidence="2 3" key="1">
    <citation type="submission" date="2021-12" db="EMBL/GenBank/DDBJ databases">
        <title>Genome seq of P8.</title>
        <authorList>
            <person name="Seo T."/>
        </authorList>
    </citation>
    <scope>NUCLEOTIDE SEQUENCE [LARGE SCALE GENOMIC DNA]</scope>
    <source>
        <strain evidence="2 3">P8</strain>
    </source>
</reference>
<comment type="caution">
    <text evidence="2">The sequence shown here is derived from an EMBL/GenBank/DDBJ whole genome shotgun (WGS) entry which is preliminary data.</text>
</comment>
<name>A0ABS8Y2Y2_9BURK</name>
<keyword evidence="1" id="KW-1133">Transmembrane helix</keyword>
<protein>
    <submittedName>
        <fullName evidence="2">Uncharacterized protein</fullName>
    </submittedName>
</protein>
<evidence type="ECO:0000313" key="3">
    <source>
        <dbReference type="Proteomes" id="UP001200741"/>
    </source>
</evidence>
<accession>A0ABS8Y2Y2</accession>
<evidence type="ECO:0000313" key="2">
    <source>
        <dbReference type="EMBL" id="MCE4557413.1"/>
    </source>
</evidence>
<proteinExistence type="predicted"/>
<keyword evidence="1" id="KW-0812">Transmembrane</keyword>
<feature type="transmembrane region" description="Helical" evidence="1">
    <location>
        <begin position="37"/>
        <end position="58"/>
    </location>
</feature>
<gene>
    <name evidence="2" type="ORF">LXT13_23750</name>
</gene>
<dbReference type="Proteomes" id="UP001200741">
    <property type="component" value="Unassembled WGS sequence"/>
</dbReference>
<dbReference type="RefSeq" id="WP_233374793.1">
    <property type="nucleotide sequence ID" value="NZ_JAJTWU010000010.1"/>
</dbReference>
<sequence length="77" mass="7951">MNPSLSIAWGSLLLGPPAAITAFFVTRRRAPETMRRGSMTCIGLIALVVGAACLDVSFTSVTANTVSVSADCHAQLG</sequence>
<keyword evidence="1" id="KW-0472">Membrane</keyword>
<dbReference type="EMBL" id="JAJTWU010000010">
    <property type="protein sequence ID" value="MCE4557413.1"/>
    <property type="molecule type" value="Genomic_DNA"/>
</dbReference>
<feature type="transmembrane region" description="Helical" evidence="1">
    <location>
        <begin position="6"/>
        <end position="25"/>
    </location>
</feature>
<organism evidence="2 3">
    <name type="scientific">Pelomonas cellulosilytica</name>
    <dbReference type="NCBI Taxonomy" id="2906762"/>
    <lineage>
        <taxon>Bacteria</taxon>
        <taxon>Pseudomonadati</taxon>
        <taxon>Pseudomonadota</taxon>
        <taxon>Betaproteobacteria</taxon>
        <taxon>Burkholderiales</taxon>
        <taxon>Sphaerotilaceae</taxon>
        <taxon>Roseateles</taxon>
    </lineage>
</organism>